<sequence>MKKDKKIIIEVRAIILHEGKLLERSNEFQVLVARGACALVHLIFEISSCKG</sequence>
<dbReference type="Proteomes" id="UP000034923">
    <property type="component" value="Unassembled WGS sequence"/>
</dbReference>
<reference evidence="1 2" key="1">
    <citation type="journal article" date="2015" name="Nature">
        <title>rRNA introns, odd ribosomes, and small enigmatic genomes across a large radiation of phyla.</title>
        <authorList>
            <person name="Brown C.T."/>
            <person name="Hug L.A."/>
            <person name="Thomas B.C."/>
            <person name="Sharon I."/>
            <person name="Castelle C.J."/>
            <person name="Singh A."/>
            <person name="Wilkins M.J."/>
            <person name="Williams K.H."/>
            <person name="Banfield J.F."/>
        </authorList>
    </citation>
    <scope>NUCLEOTIDE SEQUENCE [LARGE SCALE GENOMIC DNA]</scope>
</reference>
<accession>A0A0G0BT21</accession>
<comment type="caution">
    <text evidence="1">The sequence shown here is derived from an EMBL/GenBank/DDBJ whole genome shotgun (WGS) entry which is preliminary data.</text>
</comment>
<dbReference type="AlphaFoldDB" id="A0A0G0BT21"/>
<organism evidence="1 2">
    <name type="scientific">Candidatus Nomurabacteria bacterium GW2011_GWB1_35_20</name>
    <dbReference type="NCBI Taxonomy" id="1618740"/>
    <lineage>
        <taxon>Bacteria</taxon>
        <taxon>Candidatus Nomuraibacteriota</taxon>
    </lineage>
</organism>
<protein>
    <submittedName>
        <fullName evidence="1">Uncharacterized protein</fullName>
    </submittedName>
</protein>
<evidence type="ECO:0000313" key="2">
    <source>
        <dbReference type="Proteomes" id="UP000034923"/>
    </source>
</evidence>
<evidence type="ECO:0000313" key="1">
    <source>
        <dbReference type="EMBL" id="KKP72594.1"/>
    </source>
</evidence>
<dbReference type="EMBL" id="LBQE01000006">
    <property type="protein sequence ID" value="KKP72594.1"/>
    <property type="molecule type" value="Genomic_DNA"/>
</dbReference>
<gene>
    <name evidence="1" type="ORF">UR70_C0006G0045</name>
</gene>
<proteinExistence type="predicted"/>
<name>A0A0G0BT21_9BACT</name>